<evidence type="ECO:0000313" key="2">
    <source>
        <dbReference type="Proteomes" id="UP001412067"/>
    </source>
</evidence>
<organism evidence="1 2">
    <name type="scientific">Platanthera guangdongensis</name>
    <dbReference type="NCBI Taxonomy" id="2320717"/>
    <lineage>
        <taxon>Eukaryota</taxon>
        <taxon>Viridiplantae</taxon>
        <taxon>Streptophyta</taxon>
        <taxon>Embryophyta</taxon>
        <taxon>Tracheophyta</taxon>
        <taxon>Spermatophyta</taxon>
        <taxon>Magnoliopsida</taxon>
        <taxon>Liliopsida</taxon>
        <taxon>Asparagales</taxon>
        <taxon>Orchidaceae</taxon>
        <taxon>Orchidoideae</taxon>
        <taxon>Orchideae</taxon>
        <taxon>Orchidinae</taxon>
        <taxon>Platanthera</taxon>
    </lineage>
</organism>
<keyword evidence="2" id="KW-1185">Reference proteome</keyword>
<reference evidence="1 2" key="1">
    <citation type="journal article" date="2022" name="Nat. Plants">
        <title>Genomes of leafy and leafless Platanthera orchids illuminate the evolution of mycoheterotrophy.</title>
        <authorList>
            <person name="Li M.H."/>
            <person name="Liu K.W."/>
            <person name="Li Z."/>
            <person name="Lu H.C."/>
            <person name="Ye Q.L."/>
            <person name="Zhang D."/>
            <person name="Wang J.Y."/>
            <person name="Li Y.F."/>
            <person name="Zhong Z.M."/>
            <person name="Liu X."/>
            <person name="Yu X."/>
            <person name="Liu D.K."/>
            <person name="Tu X.D."/>
            <person name="Liu B."/>
            <person name="Hao Y."/>
            <person name="Liao X.Y."/>
            <person name="Jiang Y.T."/>
            <person name="Sun W.H."/>
            <person name="Chen J."/>
            <person name="Chen Y.Q."/>
            <person name="Ai Y."/>
            <person name="Zhai J.W."/>
            <person name="Wu S.S."/>
            <person name="Zhou Z."/>
            <person name="Hsiao Y.Y."/>
            <person name="Wu W.L."/>
            <person name="Chen Y.Y."/>
            <person name="Lin Y.F."/>
            <person name="Hsu J.L."/>
            <person name="Li C.Y."/>
            <person name="Wang Z.W."/>
            <person name="Zhao X."/>
            <person name="Zhong W.Y."/>
            <person name="Ma X.K."/>
            <person name="Ma L."/>
            <person name="Huang J."/>
            <person name="Chen G.Z."/>
            <person name="Huang M.Z."/>
            <person name="Huang L."/>
            <person name="Peng D.H."/>
            <person name="Luo Y.B."/>
            <person name="Zou S.Q."/>
            <person name="Chen S.P."/>
            <person name="Lan S."/>
            <person name="Tsai W.C."/>
            <person name="Van de Peer Y."/>
            <person name="Liu Z.J."/>
        </authorList>
    </citation>
    <scope>NUCLEOTIDE SEQUENCE [LARGE SCALE GENOMIC DNA]</scope>
    <source>
        <strain evidence="1">Lor288</strain>
    </source>
</reference>
<dbReference type="EMBL" id="JBBWWR010000010">
    <property type="protein sequence ID" value="KAK8960513.1"/>
    <property type="molecule type" value="Genomic_DNA"/>
</dbReference>
<protein>
    <submittedName>
        <fullName evidence="1">Uncharacterized protein</fullName>
    </submittedName>
</protein>
<sequence length="140" mass="15130">MPPITNLLPGVGFLRLEQRFDACGRLLSSPMLPSSKTVVSSGVFLLLASVLTSISSDRVLRSSLLEKLRICFLGQSASAGHGKGGANHKMPTVEENIELIMLNSAYIGARDYVGVILGLIQMFLWSEMANSEHGREGPKE</sequence>
<proteinExistence type="predicted"/>
<evidence type="ECO:0000313" key="1">
    <source>
        <dbReference type="EMBL" id="KAK8960513.1"/>
    </source>
</evidence>
<accession>A0ABR2M8Z6</accession>
<dbReference type="Proteomes" id="UP001412067">
    <property type="component" value="Unassembled WGS sequence"/>
</dbReference>
<comment type="caution">
    <text evidence="1">The sequence shown here is derived from an EMBL/GenBank/DDBJ whole genome shotgun (WGS) entry which is preliminary data.</text>
</comment>
<gene>
    <name evidence="1" type="ORF">KSP40_PGU017636</name>
</gene>
<name>A0ABR2M8Z6_9ASPA</name>